<dbReference type="NCBIfam" id="NF037951">
    <property type="entry name" value="spanin2_2"/>
    <property type="match status" value="1"/>
</dbReference>
<dbReference type="RefSeq" id="WP_076782161.1">
    <property type="nucleotide sequence ID" value="NZ_FTPU01000006.1"/>
</dbReference>
<gene>
    <name evidence="3" type="ORF">SAMN05660493_00770</name>
</gene>
<feature type="chain" id="PRO_5012594977" description="Lipocalin-like" evidence="2">
    <location>
        <begin position="24"/>
        <end position="107"/>
    </location>
</feature>
<evidence type="ECO:0000256" key="1">
    <source>
        <dbReference type="SAM" id="Phobius"/>
    </source>
</evidence>
<dbReference type="OrthoDB" id="1264055at2"/>
<reference evidence="4" key="1">
    <citation type="submission" date="2016-10" db="EMBL/GenBank/DDBJ databases">
        <authorList>
            <person name="Varghese N."/>
            <person name="Submissions S."/>
        </authorList>
    </citation>
    <scope>NUCLEOTIDE SEQUENCE [LARGE SCALE GENOMIC DNA]</scope>
    <source>
        <strain evidence="4">DSM 19482</strain>
    </source>
</reference>
<evidence type="ECO:0008006" key="5">
    <source>
        <dbReference type="Google" id="ProtNLM"/>
    </source>
</evidence>
<sequence length="107" mass="11956">MQNYFKFLSLLICISLSSCKAIIANPGKPLKDDALKLNQWYEIQDFDAKIHKIKMMSVDDKSVAGISRKGDTVSINKKQIREVKKVKIASSIVVGILAITPFIFSPN</sequence>
<dbReference type="Proteomes" id="UP000187261">
    <property type="component" value="Unassembled WGS sequence"/>
</dbReference>
<keyword evidence="1" id="KW-0812">Transmembrane</keyword>
<accession>A0A1U7PWE0</accession>
<keyword evidence="2" id="KW-0732">Signal</keyword>
<keyword evidence="1" id="KW-0472">Membrane</keyword>
<keyword evidence="4" id="KW-1185">Reference proteome</keyword>
<proteinExistence type="predicted"/>
<dbReference type="PROSITE" id="PS51257">
    <property type="entry name" value="PROKAR_LIPOPROTEIN"/>
    <property type="match status" value="1"/>
</dbReference>
<feature type="transmembrane region" description="Helical" evidence="1">
    <location>
        <begin position="86"/>
        <end position="104"/>
    </location>
</feature>
<dbReference type="AlphaFoldDB" id="A0A1U7PWE0"/>
<dbReference type="STRING" id="1121284.SAMN05660493_00770"/>
<protein>
    <recommendedName>
        <fullName evidence="5">Lipocalin-like</fullName>
    </recommendedName>
</protein>
<dbReference type="EMBL" id="FTPU01000006">
    <property type="protein sequence ID" value="SIT96098.1"/>
    <property type="molecule type" value="Genomic_DNA"/>
</dbReference>
<keyword evidence="1" id="KW-1133">Transmembrane helix</keyword>
<evidence type="ECO:0000313" key="3">
    <source>
        <dbReference type="EMBL" id="SIT96098.1"/>
    </source>
</evidence>
<evidence type="ECO:0000256" key="2">
    <source>
        <dbReference type="SAM" id="SignalP"/>
    </source>
</evidence>
<organism evidence="3 4">
    <name type="scientific">Epilithonimonas bovis DSM 19482</name>
    <dbReference type="NCBI Taxonomy" id="1121284"/>
    <lineage>
        <taxon>Bacteria</taxon>
        <taxon>Pseudomonadati</taxon>
        <taxon>Bacteroidota</taxon>
        <taxon>Flavobacteriia</taxon>
        <taxon>Flavobacteriales</taxon>
        <taxon>Weeksellaceae</taxon>
        <taxon>Chryseobacterium group</taxon>
        <taxon>Epilithonimonas</taxon>
    </lineage>
</organism>
<evidence type="ECO:0000313" key="4">
    <source>
        <dbReference type="Proteomes" id="UP000187261"/>
    </source>
</evidence>
<feature type="signal peptide" evidence="2">
    <location>
        <begin position="1"/>
        <end position="23"/>
    </location>
</feature>
<name>A0A1U7PWE0_9FLAO</name>